<evidence type="ECO:0000259" key="1">
    <source>
        <dbReference type="Pfam" id="PF01471"/>
    </source>
</evidence>
<sequence>MLIAEVSYRPVFAMRGRIPALRDLVQGMRGRDVTQLQQALAEAGYRRGSDREGYFGVGTAAALKRLYEKLGYAVPTVPGRTSAIAKNEAEKASGQDIGAAGGGKRDQLVMAPKSEVMFVPSFPARIVTVSDSVGTKISKDLLKLAVGGVRLIGRLNPSEGDIVEPGHVAEVLIEEDGSRHRAAVAKVGDLVTPKAGSKIRQPPYIPVTFKAKAPWKAELNGKSAQITVTSAATSDEVLTVPLSAITAPADGKTSVTVITGSGERRRVRVAAGASADGYVEVTPEGGDLREGDQVVVGR</sequence>
<comment type="caution">
    <text evidence="2">The sequence shown here is derived from an EMBL/GenBank/DDBJ whole genome shotgun (WGS) entry which is preliminary data.</text>
</comment>
<dbReference type="Pfam" id="PF01471">
    <property type="entry name" value="PG_binding_1"/>
    <property type="match status" value="1"/>
</dbReference>
<name>A0ABP3QBA1_9ACTN</name>
<organism evidence="2 3">
    <name type="scientific">Actinomadura livida</name>
    <dbReference type="NCBI Taxonomy" id="79909"/>
    <lineage>
        <taxon>Bacteria</taxon>
        <taxon>Bacillati</taxon>
        <taxon>Actinomycetota</taxon>
        <taxon>Actinomycetes</taxon>
        <taxon>Streptosporangiales</taxon>
        <taxon>Thermomonosporaceae</taxon>
        <taxon>Actinomadura</taxon>
    </lineage>
</organism>
<dbReference type="EMBL" id="BAAAHD010000065">
    <property type="protein sequence ID" value="GAA0587512.1"/>
    <property type="molecule type" value="Genomic_DNA"/>
</dbReference>
<keyword evidence="3" id="KW-1185">Reference proteome</keyword>
<dbReference type="InterPro" id="IPR002477">
    <property type="entry name" value="Peptidoglycan-bd-like"/>
</dbReference>
<dbReference type="Proteomes" id="UP001501427">
    <property type="component" value="Unassembled WGS sequence"/>
</dbReference>
<evidence type="ECO:0000313" key="2">
    <source>
        <dbReference type="EMBL" id="GAA0587512.1"/>
    </source>
</evidence>
<dbReference type="InterPro" id="IPR036365">
    <property type="entry name" value="PGBD-like_sf"/>
</dbReference>
<evidence type="ECO:0000313" key="3">
    <source>
        <dbReference type="Proteomes" id="UP001501427"/>
    </source>
</evidence>
<dbReference type="InterPro" id="IPR036366">
    <property type="entry name" value="PGBDSf"/>
</dbReference>
<protein>
    <recommendedName>
        <fullName evidence="1">Peptidoglycan binding-like domain-containing protein</fullName>
    </recommendedName>
</protein>
<dbReference type="SUPFAM" id="SSF47090">
    <property type="entry name" value="PGBD-like"/>
    <property type="match status" value="1"/>
</dbReference>
<dbReference type="Gene3D" id="2.40.420.20">
    <property type="match status" value="1"/>
</dbReference>
<feature type="domain" description="Peptidoglycan binding-like" evidence="1">
    <location>
        <begin position="29"/>
        <end position="65"/>
    </location>
</feature>
<reference evidence="3" key="1">
    <citation type="journal article" date="2019" name="Int. J. Syst. Evol. Microbiol.">
        <title>The Global Catalogue of Microorganisms (GCM) 10K type strain sequencing project: providing services to taxonomists for standard genome sequencing and annotation.</title>
        <authorList>
            <consortium name="The Broad Institute Genomics Platform"/>
            <consortium name="The Broad Institute Genome Sequencing Center for Infectious Disease"/>
            <person name="Wu L."/>
            <person name="Ma J."/>
        </authorList>
    </citation>
    <scope>NUCLEOTIDE SEQUENCE [LARGE SCALE GENOMIC DNA]</scope>
    <source>
        <strain evidence="3">JCM 10667</strain>
    </source>
</reference>
<gene>
    <name evidence="2" type="ORF">GCM10009546_57330</name>
</gene>
<accession>A0ABP3QBA1</accession>
<proteinExistence type="predicted"/>
<dbReference type="Gene3D" id="1.10.101.10">
    <property type="entry name" value="PGBD-like superfamily/PGBD"/>
    <property type="match status" value="1"/>
</dbReference>